<sequence length="111" mass="11552">TTFLLAWELMAIASLILVLSEHARPQVRSAGLWYAVMTQLGFIAILVGLVVLAAAGGSDRFAGLGAVCDGVRAAVFMLTLVGFGSKAGLVPLHAWLPRAHPEAPSPVSALM</sequence>
<evidence type="ECO:0000313" key="11">
    <source>
        <dbReference type="Proteomes" id="UP000192284"/>
    </source>
</evidence>
<reference evidence="10 11" key="1">
    <citation type="submission" date="2017-02" db="EMBL/GenBank/DDBJ databases">
        <title>The new phylogeny of genus Mycobacterium.</title>
        <authorList>
            <person name="Tortoli E."/>
            <person name="Trovato A."/>
            <person name="Cirillo D.M."/>
        </authorList>
    </citation>
    <scope>NUCLEOTIDE SEQUENCE [LARGE SCALE GENOMIC DNA]</scope>
    <source>
        <strain evidence="10 11">DSM 45057</strain>
    </source>
</reference>
<evidence type="ECO:0000256" key="3">
    <source>
        <dbReference type="ARBA" id="ARBA00022692"/>
    </source>
</evidence>
<evidence type="ECO:0000256" key="5">
    <source>
        <dbReference type="ARBA" id="ARBA00023002"/>
    </source>
</evidence>
<dbReference type="PANTHER" id="PTHR42682:SF3">
    <property type="entry name" value="FORMATE HYDROGENLYASE SUBUNIT 3-RELATED"/>
    <property type="match status" value="1"/>
</dbReference>
<keyword evidence="4 8" id="KW-1133">Transmembrane helix</keyword>
<feature type="transmembrane region" description="Helical" evidence="8">
    <location>
        <begin position="33"/>
        <end position="54"/>
    </location>
</feature>
<dbReference type="GO" id="GO:0005886">
    <property type="term" value="C:plasma membrane"/>
    <property type="evidence" value="ECO:0007669"/>
    <property type="project" value="UniProtKB-SubCell"/>
</dbReference>
<feature type="non-terminal residue" evidence="10">
    <location>
        <position position="1"/>
    </location>
</feature>
<dbReference type="InterPro" id="IPR001750">
    <property type="entry name" value="ND/Mrp_TM"/>
</dbReference>
<dbReference type="AlphaFoldDB" id="A0A1W9YTK2"/>
<evidence type="ECO:0000256" key="4">
    <source>
        <dbReference type="ARBA" id="ARBA00022989"/>
    </source>
</evidence>
<proteinExistence type="predicted"/>
<accession>A0A1W9YTK2</accession>
<dbReference type="RefSeq" id="WP_281254854.1">
    <property type="nucleotide sequence ID" value="NZ_MVHE01000342.1"/>
</dbReference>
<keyword evidence="3 7" id="KW-0812">Transmembrane</keyword>
<comment type="caution">
    <text evidence="10">The sequence shown here is derived from an EMBL/GenBank/DDBJ whole genome shotgun (WGS) entry which is preliminary data.</text>
</comment>
<gene>
    <name evidence="10" type="ORF">BST12_29720</name>
</gene>
<evidence type="ECO:0000256" key="7">
    <source>
        <dbReference type="RuleBase" id="RU000320"/>
    </source>
</evidence>
<organism evidence="10 11">
    <name type="scientific">Mycobacterium angelicum</name>
    <dbReference type="NCBI Taxonomy" id="470074"/>
    <lineage>
        <taxon>Bacteria</taxon>
        <taxon>Bacillati</taxon>
        <taxon>Actinomycetota</taxon>
        <taxon>Actinomycetes</taxon>
        <taxon>Mycobacteriales</taxon>
        <taxon>Mycobacteriaceae</taxon>
        <taxon>Mycobacterium</taxon>
    </lineage>
</organism>
<keyword evidence="2" id="KW-1003">Cell membrane</keyword>
<name>A0A1W9YTK2_MYCAN</name>
<evidence type="ECO:0000256" key="6">
    <source>
        <dbReference type="ARBA" id="ARBA00023136"/>
    </source>
</evidence>
<evidence type="ECO:0000256" key="1">
    <source>
        <dbReference type="ARBA" id="ARBA00004651"/>
    </source>
</evidence>
<keyword evidence="5" id="KW-0560">Oxidoreductase</keyword>
<comment type="subcellular location">
    <subcellularLocation>
        <location evidence="1">Cell membrane</location>
        <topology evidence="1">Multi-pass membrane protein</topology>
    </subcellularLocation>
    <subcellularLocation>
        <location evidence="7">Membrane</location>
        <topology evidence="7">Multi-pass membrane protein</topology>
    </subcellularLocation>
</comment>
<feature type="transmembrane region" description="Helical" evidence="8">
    <location>
        <begin position="61"/>
        <end position="83"/>
    </location>
</feature>
<dbReference type="GO" id="GO:0016491">
    <property type="term" value="F:oxidoreductase activity"/>
    <property type="evidence" value="ECO:0007669"/>
    <property type="project" value="UniProtKB-KW"/>
</dbReference>
<evidence type="ECO:0000259" key="9">
    <source>
        <dbReference type="Pfam" id="PF00361"/>
    </source>
</evidence>
<evidence type="ECO:0000313" key="10">
    <source>
        <dbReference type="EMBL" id="ORA03252.1"/>
    </source>
</evidence>
<dbReference type="InterPro" id="IPR052175">
    <property type="entry name" value="ComplexI-like_HydComp"/>
</dbReference>
<feature type="non-terminal residue" evidence="10">
    <location>
        <position position="111"/>
    </location>
</feature>
<keyword evidence="11" id="KW-1185">Reference proteome</keyword>
<keyword evidence="6 8" id="KW-0472">Membrane</keyword>
<dbReference type="Pfam" id="PF00361">
    <property type="entry name" value="Proton_antipo_M"/>
    <property type="match status" value="1"/>
</dbReference>
<dbReference type="EMBL" id="MVHE01000342">
    <property type="protein sequence ID" value="ORA03252.1"/>
    <property type="molecule type" value="Genomic_DNA"/>
</dbReference>
<protein>
    <recommendedName>
        <fullName evidence="9">NADH:quinone oxidoreductase/Mrp antiporter transmembrane domain-containing protein</fullName>
    </recommendedName>
</protein>
<evidence type="ECO:0000256" key="8">
    <source>
        <dbReference type="SAM" id="Phobius"/>
    </source>
</evidence>
<evidence type="ECO:0000256" key="2">
    <source>
        <dbReference type="ARBA" id="ARBA00022475"/>
    </source>
</evidence>
<dbReference type="Proteomes" id="UP000192284">
    <property type="component" value="Unassembled WGS sequence"/>
</dbReference>
<dbReference type="PANTHER" id="PTHR42682">
    <property type="entry name" value="HYDROGENASE-4 COMPONENT F"/>
    <property type="match status" value="1"/>
</dbReference>
<feature type="domain" description="NADH:quinone oxidoreductase/Mrp antiporter transmembrane" evidence="9">
    <location>
        <begin position="2"/>
        <end position="111"/>
    </location>
</feature>